<dbReference type="InterPro" id="IPR016164">
    <property type="entry name" value="FAD-linked_Oxase-like_C"/>
</dbReference>
<keyword evidence="3" id="KW-0812">Transmembrane</keyword>
<dbReference type="PANTHER" id="PTHR43762:SF1">
    <property type="entry name" value="D-ARABINONO-1,4-LACTONE OXIDASE"/>
    <property type="match status" value="1"/>
</dbReference>
<dbReference type="AlphaFoldDB" id="A0A8J3MX52"/>
<keyword evidence="6" id="KW-1185">Reference proteome</keyword>
<evidence type="ECO:0000313" key="6">
    <source>
        <dbReference type="Proteomes" id="UP000597444"/>
    </source>
</evidence>
<dbReference type="SUPFAM" id="SSF55103">
    <property type="entry name" value="FAD-linked oxidases, C-terminal domain"/>
    <property type="match status" value="1"/>
</dbReference>
<gene>
    <name evidence="5" type="ORF">KSF_006270</name>
</gene>
<keyword evidence="3" id="KW-1133">Transmembrane helix</keyword>
<feature type="transmembrane region" description="Helical" evidence="3">
    <location>
        <begin position="43"/>
        <end position="70"/>
    </location>
</feature>
<feature type="transmembrane region" description="Helical" evidence="3">
    <location>
        <begin position="16"/>
        <end position="36"/>
    </location>
</feature>
<comment type="caution">
    <text evidence="5">The sequence shown here is derived from an EMBL/GenBank/DDBJ whole genome shotgun (WGS) entry which is preliminary data.</text>
</comment>
<sequence>MSLEWFFSDFFAEWNFLALPLWLLLIVLMSLVALAVTGQWKGIALTLPLIIIALYALFYLLLGIGALVIISVSGRLLLAFLIITLSNGGVIQATRMQKSARQRRYKVDLHKRAFYKRLPHAVVAMALSSLIVKATLWDDPSKRWLLADLIQKEDVPGKLTLAPPLARLLDDASHLNASYVAEIRSPRTVAEVIHAVKDAQANRRSISLSGIRHSMGGQALGMNTLHLDMTYLDTVRYNPTDQIVSVGPGATWKQVQTVLAQHGRAVRVMQDSNIFTVGGALSVNAHGKDPQYGSLIESVSSLSVVTADGVERRYDPIHTPELFSAIIGGYGLLGIITEAHLKTTSNNTYAFSLIPIQTHDVIATMERYSKNPKIRLLEAHLSVDQEHFLSESLIYAYAEADTRTTPKDELAGENNIWLRKVVFQLSRASNFGKIFRWEMEKRVGPLVEPATLSRNTAMAVPVRFLQNPDPTTTDILQEYFIPVRQTNAFLENYARLLKKHRILLLNVTIRKVLKDTSALVSYAQEDMYGFVVYYKVQHNSVEKEKLNAFTRELFDYLLSIKATYYLCYGSYYSPAQLTTMYPHLSTLIALKAKYDPNSLFTSVWFEKNRDALLSKHA</sequence>
<dbReference type="PROSITE" id="PS51387">
    <property type="entry name" value="FAD_PCMH"/>
    <property type="match status" value="1"/>
</dbReference>
<dbReference type="Proteomes" id="UP000597444">
    <property type="component" value="Unassembled WGS sequence"/>
</dbReference>
<dbReference type="Gene3D" id="3.30.465.10">
    <property type="match status" value="1"/>
</dbReference>
<dbReference type="InterPro" id="IPR036318">
    <property type="entry name" value="FAD-bd_PCMH-like_sf"/>
</dbReference>
<dbReference type="Pfam" id="PF01565">
    <property type="entry name" value="FAD_binding_4"/>
    <property type="match status" value="1"/>
</dbReference>
<dbReference type="GO" id="GO:0016899">
    <property type="term" value="F:oxidoreductase activity, acting on the CH-OH group of donors, oxygen as acceptor"/>
    <property type="evidence" value="ECO:0007669"/>
    <property type="project" value="InterPro"/>
</dbReference>
<accession>A0A8J3MX52</accession>
<organism evidence="5 6">
    <name type="scientific">Reticulibacter mediterranei</name>
    <dbReference type="NCBI Taxonomy" id="2778369"/>
    <lineage>
        <taxon>Bacteria</taxon>
        <taxon>Bacillati</taxon>
        <taxon>Chloroflexota</taxon>
        <taxon>Ktedonobacteria</taxon>
        <taxon>Ktedonobacterales</taxon>
        <taxon>Reticulibacteraceae</taxon>
        <taxon>Reticulibacter</taxon>
    </lineage>
</organism>
<dbReference type="GO" id="GO:0071949">
    <property type="term" value="F:FAD binding"/>
    <property type="evidence" value="ECO:0007669"/>
    <property type="project" value="InterPro"/>
</dbReference>
<dbReference type="InterPro" id="IPR016169">
    <property type="entry name" value="FAD-bd_PCMH_sub2"/>
</dbReference>
<reference evidence="5" key="1">
    <citation type="submission" date="2020-10" db="EMBL/GenBank/DDBJ databases">
        <title>Taxonomic study of unclassified bacteria belonging to the class Ktedonobacteria.</title>
        <authorList>
            <person name="Yabe S."/>
            <person name="Wang C.M."/>
            <person name="Zheng Y."/>
            <person name="Sakai Y."/>
            <person name="Cavaletti L."/>
            <person name="Monciardini P."/>
            <person name="Donadio S."/>
        </authorList>
    </citation>
    <scope>NUCLEOTIDE SEQUENCE</scope>
    <source>
        <strain evidence="5">ID150040</strain>
    </source>
</reference>
<feature type="transmembrane region" description="Helical" evidence="3">
    <location>
        <begin position="117"/>
        <end position="137"/>
    </location>
</feature>
<dbReference type="PANTHER" id="PTHR43762">
    <property type="entry name" value="L-GULONOLACTONE OXIDASE"/>
    <property type="match status" value="1"/>
</dbReference>
<dbReference type="EMBL" id="BNJK01000001">
    <property type="protein sequence ID" value="GHO90579.1"/>
    <property type="molecule type" value="Genomic_DNA"/>
</dbReference>
<evidence type="ECO:0000256" key="3">
    <source>
        <dbReference type="SAM" id="Phobius"/>
    </source>
</evidence>
<dbReference type="InterPro" id="IPR010031">
    <property type="entry name" value="FAD_lactone_oxidase-like"/>
</dbReference>
<name>A0A8J3MX52_9CHLR</name>
<dbReference type="SUPFAM" id="SSF56176">
    <property type="entry name" value="FAD-binding/transporter-associated domain-like"/>
    <property type="match status" value="1"/>
</dbReference>
<proteinExistence type="predicted"/>
<feature type="domain" description="FAD-binding PCMH-type" evidence="4">
    <location>
        <begin position="172"/>
        <end position="346"/>
    </location>
</feature>
<protein>
    <recommendedName>
        <fullName evidence="4">FAD-binding PCMH-type domain-containing protein</fullName>
    </recommendedName>
</protein>
<keyword evidence="3" id="KW-0472">Membrane</keyword>
<evidence type="ECO:0000313" key="5">
    <source>
        <dbReference type="EMBL" id="GHO90579.1"/>
    </source>
</evidence>
<evidence type="ECO:0000256" key="2">
    <source>
        <dbReference type="ARBA" id="ARBA00022827"/>
    </source>
</evidence>
<evidence type="ECO:0000256" key="1">
    <source>
        <dbReference type="ARBA" id="ARBA00022630"/>
    </source>
</evidence>
<feature type="transmembrane region" description="Helical" evidence="3">
    <location>
        <begin position="76"/>
        <end position="96"/>
    </location>
</feature>
<evidence type="ECO:0000259" key="4">
    <source>
        <dbReference type="PROSITE" id="PS51387"/>
    </source>
</evidence>
<dbReference type="InterPro" id="IPR006094">
    <property type="entry name" value="Oxid_FAD_bind_N"/>
</dbReference>
<dbReference type="InterPro" id="IPR016166">
    <property type="entry name" value="FAD-bd_PCMH"/>
</dbReference>
<keyword evidence="2" id="KW-0274">FAD</keyword>
<keyword evidence="1" id="KW-0285">Flavoprotein</keyword>